<reference evidence="3 4" key="1">
    <citation type="journal article" date="2014" name="PLoS ONE">
        <title>De novo Genome Assembly of the Fungal Plant Pathogen Pyrenophora semeniperda.</title>
        <authorList>
            <person name="Soliai M.M."/>
            <person name="Meyer S.E."/>
            <person name="Udall J.A."/>
            <person name="Elzinga D.E."/>
            <person name="Hermansen R.A."/>
            <person name="Bodily P.M."/>
            <person name="Hart A.A."/>
            <person name="Coleman C.E."/>
        </authorList>
    </citation>
    <scope>NUCLEOTIDE SEQUENCE [LARGE SCALE GENOMIC DNA]</scope>
    <source>
        <strain evidence="3 4">CCB06</strain>
        <tissue evidence="3">Mycelium</tissue>
    </source>
</reference>
<dbReference type="OrthoDB" id="3687641at2759"/>
<comment type="similarity">
    <text evidence="1">Belongs to the ustYa family.</text>
</comment>
<evidence type="ECO:0000256" key="1">
    <source>
        <dbReference type="ARBA" id="ARBA00035112"/>
    </source>
</evidence>
<evidence type="ECO:0000256" key="2">
    <source>
        <dbReference type="SAM" id="Phobius"/>
    </source>
</evidence>
<evidence type="ECO:0000313" key="3">
    <source>
        <dbReference type="EMBL" id="RMZ70743.1"/>
    </source>
</evidence>
<accession>A0A3M7M8B9</accession>
<dbReference type="Pfam" id="PF11807">
    <property type="entry name" value="UstYa"/>
    <property type="match status" value="1"/>
</dbReference>
<dbReference type="AlphaFoldDB" id="A0A3M7M8B9"/>
<protein>
    <submittedName>
        <fullName evidence="3">Tat pathway signal sequence</fullName>
    </submittedName>
</protein>
<keyword evidence="2" id="KW-0472">Membrane</keyword>
<keyword evidence="4" id="KW-1185">Reference proteome</keyword>
<organism evidence="3 4">
    <name type="scientific">Pyrenophora seminiperda CCB06</name>
    <dbReference type="NCBI Taxonomy" id="1302712"/>
    <lineage>
        <taxon>Eukaryota</taxon>
        <taxon>Fungi</taxon>
        <taxon>Dikarya</taxon>
        <taxon>Ascomycota</taxon>
        <taxon>Pezizomycotina</taxon>
        <taxon>Dothideomycetes</taxon>
        <taxon>Pleosporomycetidae</taxon>
        <taxon>Pleosporales</taxon>
        <taxon>Pleosporineae</taxon>
        <taxon>Pleosporaceae</taxon>
        <taxon>Pyrenophora</taxon>
    </lineage>
</organism>
<dbReference type="GO" id="GO:0043386">
    <property type="term" value="P:mycotoxin biosynthetic process"/>
    <property type="evidence" value="ECO:0007669"/>
    <property type="project" value="InterPro"/>
</dbReference>
<keyword evidence="2" id="KW-1133">Transmembrane helix</keyword>
<feature type="transmembrane region" description="Helical" evidence="2">
    <location>
        <begin position="63"/>
        <end position="87"/>
    </location>
</feature>
<gene>
    <name evidence="3" type="ORF">GMOD_00000876</name>
</gene>
<dbReference type="PANTHER" id="PTHR33365">
    <property type="entry name" value="YALI0B05434P"/>
    <property type="match status" value="1"/>
</dbReference>
<proteinExistence type="inferred from homology"/>
<name>A0A3M7M8B9_9PLEO</name>
<evidence type="ECO:0000313" key="4">
    <source>
        <dbReference type="Proteomes" id="UP000265663"/>
    </source>
</evidence>
<sequence>MTIFTPDSEYRATSVLRSRMPLQSNFTYAALPSDDVHNASTGRNEAKHDSRTLHCMRTRTTGAVAITVTALNVIMLLISTTLFAKWYHSQHVLRNSEYRRATPYSPILDKFDLEPVTKKINGSFYPSRDGGSIARQQPNPDSDAIWDEWELTRVYPATREDIIKMGTDPSTVTKLEDDIWGLGDDAYATIFDVYHQVHCLNSLRHIAYGDYYNRSMARVHTVKQREIHLNHCIDILLQGIQCNANLDLIPLHWVETQEYPFPDMSINKKCVNFDGLTQWRKANTIDMDKYVEVMKMPEMNKPGVKELPAADQYYEYWGFDNPNHKPKAEGGHGLPMDVDSNL</sequence>
<dbReference type="EMBL" id="KE747824">
    <property type="protein sequence ID" value="RMZ70743.1"/>
    <property type="molecule type" value="Genomic_DNA"/>
</dbReference>
<dbReference type="InterPro" id="IPR021765">
    <property type="entry name" value="UstYa-like"/>
</dbReference>
<keyword evidence="2" id="KW-0812">Transmembrane</keyword>
<dbReference type="Proteomes" id="UP000265663">
    <property type="component" value="Unassembled WGS sequence"/>
</dbReference>
<dbReference type="PANTHER" id="PTHR33365:SF14">
    <property type="entry name" value="TAT PATHWAY SIGNAL SEQUENCE"/>
    <property type="match status" value="1"/>
</dbReference>